<reference evidence="1" key="1">
    <citation type="journal article" date="2021" name="IMA Fungus">
        <title>Genomic characterization of three marine fungi, including Emericellopsis atlantica sp. nov. with signatures of a generalist lifestyle and marine biomass degradation.</title>
        <authorList>
            <person name="Hagestad O.C."/>
            <person name="Hou L."/>
            <person name="Andersen J.H."/>
            <person name="Hansen E.H."/>
            <person name="Altermark B."/>
            <person name="Li C."/>
            <person name="Kuhnert E."/>
            <person name="Cox R.J."/>
            <person name="Crous P.W."/>
            <person name="Spatafora J.W."/>
            <person name="Lail K."/>
            <person name="Amirebrahimi M."/>
            <person name="Lipzen A."/>
            <person name="Pangilinan J."/>
            <person name="Andreopoulos W."/>
            <person name="Hayes R.D."/>
            <person name="Ng V."/>
            <person name="Grigoriev I.V."/>
            <person name="Jackson S.A."/>
            <person name="Sutton T.D.S."/>
            <person name="Dobson A.D.W."/>
            <person name="Rama T."/>
        </authorList>
    </citation>
    <scope>NUCLEOTIDE SEQUENCE</scope>
    <source>
        <strain evidence="1">TRa018bII</strain>
    </source>
</reference>
<sequence length="250" mass="27586">QKIFSRKKNIPLACSMTLENEDGHIHTGACFIDIQPLSVVELFRSQGCASCPPALPNIRSATMDDHNVLLLTYDVTYFDNEGWTDTFGNRQWDQRQRAYVSNWGRNNVFTPQIIVDGIADGTGAAKDEVHSIVHAARQVRGSMQWRIIVDTNETEIRVDSDLPQAEMPHDILLIMYAPAKETVKVKKGANKGKKIDHYNTVKSITKIGEWMGGNLTVPLPEGAQKPHGGLEIVAVVQAGMGGPILASQKL</sequence>
<dbReference type="Pfam" id="PF06764">
    <property type="entry name" value="DUF1223"/>
    <property type="match status" value="1"/>
</dbReference>
<feature type="non-terminal residue" evidence="1">
    <location>
        <position position="1"/>
    </location>
</feature>
<accession>A0A9P7Y8I6</accession>
<comment type="caution">
    <text evidence="1">The sequence shown here is derived from an EMBL/GenBank/DDBJ whole genome shotgun (WGS) entry which is preliminary data.</text>
</comment>
<dbReference type="Proteomes" id="UP000824998">
    <property type="component" value="Unassembled WGS sequence"/>
</dbReference>
<evidence type="ECO:0000313" key="2">
    <source>
        <dbReference type="Proteomes" id="UP000824998"/>
    </source>
</evidence>
<organism evidence="1 2">
    <name type="scientific">Amylocarpus encephaloides</name>
    <dbReference type="NCBI Taxonomy" id="45428"/>
    <lineage>
        <taxon>Eukaryota</taxon>
        <taxon>Fungi</taxon>
        <taxon>Dikarya</taxon>
        <taxon>Ascomycota</taxon>
        <taxon>Pezizomycotina</taxon>
        <taxon>Leotiomycetes</taxon>
        <taxon>Helotiales</taxon>
        <taxon>Helotiales incertae sedis</taxon>
        <taxon>Amylocarpus</taxon>
    </lineage>
</organism>
<dbReference type="PANTHER" id="PTHR36057">
    <property type="match status" value="1"/>
</dbReference>
<dbReference type="SUPFAM" id="SSF52833">
    <property type="entry name" value="Thioredoxin-like"/>
    <property type="match status" value="1"/>
</dbReference>
<dbReference type="EMBL" id="MU251945">
    <property type="protein sequence ID" value="KAG9228425.1"/>
    <property type="molecule type" value="Genomic_DNA"/>
</dbReference>
<keyword evidence="2" id="KW-1185">Reference proteome</keyword>
<dbReference type="PANTHER" id="PTHR36057:SF1">
    <property type="entry name" value="LIPOPROTEIN LIPID ATTACHMENT SITE-LIKE PROTEIN, PUTATIVE (DUF1223)-RELATED"/>
    <property type="match status" value="1"/>
</dbReference>
<proteinExistence type="predicted"/>
<name>A0A9P7Y8I6_9HELO</name>
<dbReference type="AlphaFoldDB" id="A0A9P7Y8I6"/>
<evidence type="ECO:0008006" key="3">
    <source>
        <dbReference type="Google" id="ProtNLM"/>
    </source>
</evidence>
<gene>
    <name evidence="1" type="ORF">BJ875DRAFT_389437</name>
</gene>
<dbReference type="InterPro" id="IPR010634">
    <property type="entry name" value="DUF1223"/>
</dbReference>
<dbReference type="OrthoDB" id="938668at2759"/>
<protein>
    <recommendedName>
        <fullName evidence="3">DUF1223-domain-containing protein</fullName>
    </recommendedName>
</protein>
<dbReference type="InterPro" id="IPR036249">
    <property type="entry name" value="Thioredoxin-like_sf"/>
</dbReference>
<evidence type="ECO:0000313" key="1">
    <source>
        <dbReference type="EMBL" id="KAG9228425.1"/>
    </source>
</evidence>